<reference evidence="2 3" key="1">
    <citation type="submission" date="2019-10" db="EMBL/GenBank/DDBJ databases">
        <title>Actinomadura rubteroloni sp. nov. and Actinomadura macrotermitis sp. nov., isolated from the gut of fungus growing-termite Macrotermes natalensis.</title>
        <authorList>
            <person name="Benndorf R."/>
            <person name="Martin K."/>
            <person name="Kuefner M."/>
            <person name="De Beer W."/>
            <person name="Kaster A.-K."/>
            <person name="Vollmers J."/>
            <person name="Poulsen M."/>
            <person name="Beemelmanns C."/>
        </authorList>
    </citation>
    <scope>NUCLEOTIDE SEQUENCE [LARGE SCALE GENOMIC DNA]</scope>
    <source>
        <strain evidence="2 3">RB68</strain>
    </source>
</reference>
<comment type="caution">
    <text evidence="2">The sequence shown here is derived from an EMBL/GenBank/DDBJ whole genome shotgun (WGS) entry which is preliminary data.</text>
</comment>
<dbReference type="RefSeq" id="WP_153531648.1">
    <property type="nucleotide sequence ID" value="NZ_WEGH01000001.1"/>
</dbReference>
<keyword evidence="3" id="KW-1185">Reference proteome</keyword>
<sequence length="287" mass="32366">MDLHRCRMRRTGWYSHRRNNAVAPNSSDRWRNPEQYQMTKSPKNSRTHFATTTTLAVTLIAAPACSDSEPKKPALPIKTWSPAPSAPEPTYKAEQIKAALISPKEVGGDVQEVQVALESMARSRAPMCSLTDAKIANNPKIAARQFQNPQNGKGEIKYAQLFALFKSSTEAASTYKELLDKARSCPAKQHVDARKIKKNFILLSHNDSWRVTETPVAGWTHFRGVEEHVEPPSETKYNVYHFMYDYARRGNVIISTLYWEPTEPKGSADPIIKRADEVLSKQLQKIG</sequence>
<gene>
    <name evidence="2" type="ORF">ACRB68_18000</name>
</gene>
<evidence type="ECO:0000256" key="1">
    <source>
        <dbReference type="SAM" id="MobiDB-lite"/>
    </source>
</evidence>
<dbReference type="AlphaFoldDB" id="A0A7K0BRD0"/>
<evidence type="ECO:0008006" key="4">
    <source>
        <dbReference type="Google" id="ProtNLM"/>
    </source>
</evidence>
<evidence type="ECO:0000313" key="3">
    <source>
        <dbReference type="Proteomes" id="UP000487268"/>
    </source>
</evidence>
<accession>A0A7K0BRD0</accession>
<dbReference type="Proteomes" id="UP000487268">
    <property type="component" value="Unassembled WGS sequence"/>
</dbReference>
<dbReference type="EMBL" id="WEGH01000001">
    <property type="protein sequence ID" value="MQY03755.1"/>
    <property type="molecule type" value="Genomic_DNA"/>
</dbReference>
<evidence type="ECO:0000313" key="2">
    <source>
        <dbReference type="EMBL" id="MQY03755.1"/>
    </source>
</evidence>
<organism evidence="2 3">
    <name type="scientific">Actinomadura macrotermitis</name>
    <dbReference type="NCBI Taxonomy" id="2585200"/>
    <lineage>
        <taxon>Bacteria</taxon>
        <taxon>Bacillati</taxon>
        <taxon>Actinomycetota</taxon>
        <taxon>Actinomycetes</taxon>
        <taxon>Streptosporangiales</taxon>
        <taxon>Thermomonosporaceae</taxon>
        <taxon>Actinomadura</taxon>
    </lineage>
</organism>
<name>A0A7K0BRD0_9ACTN</name>
<protein>
    <recommendedName>
        <fullName evidence="4">PknH-like extracellular domain-containing protein</fullName>
    </recommendedName>
</protein>
<proteinExistence type="predicted"/>
<dbReference type="OrthoDB" id="3478865at2"/>
<feature type="region of interest" description="Disordered" evidence="1">
    <location>
        <begin position="66"/>
        <end position="89"/>
    </location>
</feature>